<proteinExistence type="predicted"/>
<feature type="domain" description="ShKT" evidence="2">
    <location>
        <begin position="191"/>
        <end position="223"/>
    </location>
</feature>
<dbReference type="WBParaSite" id="DME_0000416201-mRNA-1">
    <property type="protein sequence ID" value="DME_0000416201-mRNA-1"/>
    <property type="gene ID" value="DME_0000416201"/>
</dbReference>
<dbReference type="EMBL" id="UYYG01001165">
    <property type="protein sequence ID" value="VDN58072.1"/>
    <property type="molecule type" value="Genomic_DNA"/>
</dbReference>
<dbReference type="InterPro" id="IPR003582">
    <property type="entry name" value="ShKT_dom"/>
</dbReference>
<keyword evidence="5" id="KW-1185">Reference proteome</keyword>
<dbReference type="Proteomes" id="UP000038040">
    <property type="component" value="Unplaced"/>
</dbReference>
<feature type="signal peptide" evidence="1">
    <location>
        <begin position="1"/>
        <end position="17"/>
    </location>
</feature>
<sequence length="274" mass="30629">MFNIIFFIILHVSKIDATTTFPLQLCDKEIGSIVRPSVPVTACEDVNKTVCEEIFHIPPSVLKSNLDETQDYEVNEKCYLRGLIHFAESNFETTDFCQNLLKSNSCTTPDKIAIAIAKCPQTCALCDRKGAGGKCRNILPDRLCESSDAVLGCHDSLFLQKNCMGTCELTTCLEGEGAKFPAEMTTTPSGPCEDTRINCNDYFNVCHTYPFLPIMKIQCRLTCDGYASNVHCMMVLSSNIYWQTGLFGDKGRYIDSWIHERCGPMKKAVIYTES</sequence>
<evidence type="ECO:0000313" key="5">
    <source>
        <dbReference type="Proteomes" id="UP000274756"/>
    </source>
</evidence>
<organism evidence="4 6">
    <name type="scientific">Dracunculus medinensis</name>
    <name type="common">Guinea worm</name>
    <dbReference type="NCBI Taxonomy" id="318479"/>
    <lineage>
        <taxon>Eukaryota</taxon>
        <taxon>Metazoa</taxon>
        <taxon>Ecdysozoa</taxon>
        <taxon>Nematoda</taxon>
        <taxon>Chromadorea</taxon>
        <taxon>Rhabditida</taxon>
        <taxon>Spirurina</taxon>
        <taxon>Dracunculoidea</taxon>
        <taxon>Dracunculidae</taxon>
        <taxon>Dracunculus</taxon>
    </lineage>
</organism>
<feature type="domain" description="ShKT" evidence="2">
    <location>
        <begin position="96"/>
        <end position="126"/>
    </location>
</feature>
<dbReference type="Proteomes" id="UP000274756">
    <property type="component" value="Unassembled WGS sequence"/>
</dbReference>
<accession>A0A158Q472</accession>
<gene>
    <name evidence="3" type="ORF">DME_LOCUS8045</name>
</gene>
<name>A0A158Q472_DRAME</name>
<evidence type="ECO:0000313" key="3">
    <source>
        <dbReference type="EMBL" id="VDN58072.1"/>
    </source>
</evidence>
<keyword evidence="1" id="KW-0732">Signal</keyword>
<evidence type="ECO:0000313" key="6">
    <source>
        <dbReference type="WBParaSite" id="DME_0000416201-mRNA-1"/>
    </source>
</evidence>
<evidence type="ECO:0000256" key="1">
    <source>
        <dbReference type="SAM" id="SignalP"/>
    </source>
</evidence>
<reference evidence="3 5" key="2">
    <citation type="submission" date="2018-11" db="EMBL/GenBank/DDBJ databases">
        <authorList>
            <consortium name="Pathogen Informatics"/>
        </authorList>
    </citation>
    <scope>NUCLEOTIDE SEQUENCE [LARGE SCALE GENOMIC DNA]</scope>
</reference>
<feature type="chain" id="PRO_5041082382" evidence="1">
    <location>
        <begin position="18"/>
        <end position="274"/>
    </location>
</feature>
<dbReference type="Pfam" id="PF01549">
    <property type="entry name" value="ShK"/>
    <property type="match status" value="2"/>
</dbReference>
<dbReference type="AlphaFoldDB" id="A0A158Q472"/>
<evidence type="ECO:0000313" key="4">
    <source>
        <dbReference type="Proteomes" id="UP000038040"/>
    </source>
</evidence>
<evidence type="ECO:0000259" key="2">
    <source>
        <dbReference type="Pfam" id="PF01549"/>
    </source>
</evidence>
<reference evidence="6" key="1">
    <citation type="submission" date="2016-04" db="UniProtKB">
        <authorList>
            <consortium name="WormBaseParasite"/>
        </authorList>
    </citation>
    <scope>IDENTIFICATION</scope>
</reference>
<protein>
    <submittedName>
        <fullName evidence="6">ShKT domain-containing protein</fullName>
    </submittedName>
</protein>